<evidence type="ECO:0000313" key="15">
    <source>
        <dbReference type="EMBL" id="SVC53272.1"/>
    </source>
</evidence>
<evidence type="ECO:0000256" key="12">
    <source>
        <dbReference type="ARBA" id="ARBA00023186"/>
    </source>
</evidence>
<proteinExistence type="inferred from homology"/>
<keyword evidence="4" id="KW-1003">Cell membrane</keyword>
<evidence type="ECO:0000256" key="3">
    <source>
        <dbReference type="ARBA" id="ARBA00022448"/>
    </source>
</evidence>
<dbReference type="InterPro" id="IPR003752">
    <property type="entry name" value="DiS_bond_form_DsbB/BdbC"/>
</dbReference>
<evidence type="ECO:0000256" key="13">
    <source>
        <dbReference type="ARBA" id="ARBA00023284"/>
    </source>
</evidence>
<dbReference type="InterPro" id="IPR023380">
    <property type="entry name" value="DsbB-like_sf"/>
</dbReference>
<keyword evidence="13" id="KW-0676">Redox-active center</keyword>
<feature type="transmembrane region" description="Helical" evidence="14">
    <location>
        <begin position="12"/>
        <end position="30"/>
    </location>
</feature>
<dbReference type="PANTHER" id="PTHR36570:SF3">
    <property type="entry name" value="DISULFIDE BOND FORMATION PROTEIN B"/>
    <property type="match status" value="1"/>
</dbReference>
<dbReference type="InterPro" id="IPR022920">
    <property type="entry name" value="Disulphide_bond_form_DsbB"/>
</dbReference>
<evidence type="ECO:0000256" key="7">
    <source>
        <dbReference type="ARBA" id="ARBA00022982"/>
    </source>
</evidence>
<dbReference type="GO" id="GO:0015035">
    <property type="term" value="F:protein-disulfide reductase activity"/>
    <property type="evidence" value="ECO:0007669"/>
    <property type="project" value="InterPro"/>
</dbReference>
<dbReference type="GO" id="GO:0005886">
    <property type="term" value="C:plasma membrane"/>
    <property type="evidence" value="ECO:0007669"/>
    <property type="project" value="UniProtKB-SubCell"/>
</dbReference>
<keyword evidence="10 14" id="KW-0472">Membrane</keyword>
<evidence type="ECO:0000256" key="1">
    <source>
        <dbReference type="ARBA" id="ARBA00004429"/>
    </source>
</evidence>
<organism evidence="15">
    <name type="scientific">marine metagenome</name>
    <dbReference type="NCBI Taxonomy" id="408172"/>
    <lineage>
        <taxon>unclassified sequences</taxon>
        <taxon>metagenomes</taxon>
        <taxon>ecological metagenomes</taxon>
    </lineage>
</organism>
<keyword evidence="8 14" id="KW-1133">Transmembrane helix</keyword>
<evidence type="ECO:0000256" key="4">
    <source>
        <dbReference type="ARBA" id="ARBA00022475"/>
    </source>
</evidence>
<evidence type="ECO:0000256" key="9">
    <source>
        <dbReference type="ARBA" id="ARBA00023002"/>
    </source>
</evidence>
<dbReference type="InterPro" id="IPR050183">
    <property type="entry name" value="DsbB"/>
</dbReference>
<evidence type="ECO:0000256" key="10">
    <source>
        <dbReference type="ARBA" id="ARBA00023136"/>
    </source>
</evidence>
<keyword evidence="5" id="KW-0997">Cell inner membrane</keyword>
<dbReference type="Gene3D" id="1.20.1550.10">
    <property type="entry name" value="DsbB-like"/>
    <property type="match status" value="1"/>
</dbReference>
<gene>
    <name evidence="15" type="ORF">METZ01_LOCUS306126</name>
</gene>
<keyword evidence="9" id="KW-0560">Oxidoreductase</keyword>
<protein>
    <recommendedName>
        <fullName evidence="16">Disulfide bond formation protein B</fullName>
    </recommendedName>
</protein>
<reference evidence="15" key="1">
    <citation type="submission" date="2018-05" db="EMBL/GenBank/DDBJ databases">
        <authorList>
            <person name="Lanie J.A."/>
            <person name="Ng W.-L."/>
            <person name="Kazmierczak K.M."/>
            <person name="Andrzejewski T.M."/>
            <person name="Davidsen T.M."/>
            <person name="Wayne K.J."/>
            <person name="Tettelin H."/>
            <person name="Glass J.I."/>
            <person name="Rusch D."/>
            <person name="Podicherti R."/>
            <person name="Tsui H.-C.T."/>
            <person name="Winkler M.E."/>
        </authorList>
    </citation>
    <scope>NUCLEOTIDE SEQUENCE</scope>
</reference>
<keyword evidence="6 14" id="KW-0812">Transmembrane</keyword>
<evidence type="ECO:0008006" key="16">
    <source>
        <dbReference type="Google" id="ProtNLM"/>
    </source>
</evidence>
<keyword evidence="11" id="KW-1015">Disulfide bond</keyword>
<dbReference type="GO" id="GO:0006457">
    <property type="term" value="P:protein folding"/>
    <property type="evidence" value="ECO:0007669"/>
    <property type="project" value="InterPro"/>
</dbReference>
<dbReference type="PANTHER" id="PTHR36570">
    <property type="entry name" value="DISULFIDE BOND FORMATION PROTEIN B"/>
    <property type="match status" value="1"/>
</dbReference>
<feature type="transmembrane region" description="Helical" evidence="14">
    <location>
        <begin position="142"/>
        <end position="162"/>
    </location>
</feature>
<dbReference type="Pfam" id="PF02600">
    <property type="entry name" value="DsbB"/>
    <property type="match status" value="1"/>
</dbReference>
<evidence type="ECO:0000256" key="11">
    <source>
        <dbReference type="ARBA" id="ARBA00023157"/>
    </source>
</evidence>
<dbReference type="EMBL" id="UINC01096412">
    <property type="protein sequence ID" value="SVC53272.1"/>
    <property type="molecule type" value="Genomic_DNA"/>
</dbReference>
<evidence type="ECO:0000256" key="5">
    <source>
        <dbReference type="ARBA" id="ARBA00022519"/>
    </source>
</evidence>
<name>A0A382N0Q0_9ZZZZ</name>
<keyword evidence="3" id="KW-0813">Transport</keyword>
<evidence type="ECO:0000256" key="2">
    <source>
        <dbReference type="ARBA" id="ARBA00008823"/>
    </source>
</evidence>
<comment type="subcellular location">
    <subcellularLocation>
        <location evidence="1">Cell inner membrane</location>
        <topology evidence="1">Multi-pass membrane protein</topology>
    </subcellularLocation>
</comment>
<evidence type="ECO:0000256" key="8">
    <source>
        <dbReference type="ARBA" id="ARBA00022989"/>
    </source>
</evidence>
<dbReference type="AlphaFoldDB" id="A0A382N0Q0"/>
<keyword evidence="12" id="KW-0143">Chaperone</keyword>
<evidence type="ECO:0000256" key="14">
    <source>
        <dbReference type="SAM" id="Phobius"/>
    </source>
</evidence>
<sequence length="169" mass="18808">MKIRQLSARQIYLIIFLAVGGLIGYAAYSIKILGLEPCPLCITQQFFYSIVGITAFIAFNHNPVEIISRFYAAIIFLASAAGIWVAGRQVWLQSLPEDEVPLCGPPLEYIFEVFPFGDLLKALFIGDGNCAEITWQFLGLSMAGWSFIWFTLFLVLSILIVLKSKSSNS</sequence>
<dbReference type="SUPFAM" id="SSF158442">
    <property type="entry name" value="DsbB-like"/>
    <property type="match status" value="1"/>
</dbReference>
<dbReference type="HAMAP" id="MF_00286">
    <property type="entry name" value="DsbB"/>
    <property type="match status" value="1"/>
</dbReference>
<accession>A0A382N0Q0</accession>
<keyword evidence="7" id="KW-0249">Electron transport</keyword>
<feature type="transmembrane region" description="Helical" evidence="14">
    <location>
        <begin position="66"/>
        <end position="86"/>
    </location>
</feature>
<feature type="transmembrane region" description="Helical" evidence="14">
    <location>
        <begin position="42"/>
        <end position="59"/>
    </location>
</feature>
<comment type="similarity">
    <text evidence="2">Belongs to the DsbB family.</text>
</comment>
<evidence type="ECO:0000256" key="6">
    <source>
        <dbReference type="ARBA" id="ARBA00022692"/>
    </source>
</evidence>